<dbReference type="PANTHER" id="PTHR40465:SF1">
    <property type="entry name" value="DUF6534 DOMAIN-CONTAINING PROTEIN"/>
    <property type="match status" value="1"/>
</dbReference>
<keyword evidence="2" id="KW-1133">Transmembrane helix</keyword>
<reference evidence="4 5" key="1">
    <citation type="journal article" date="2010" name="Proc. Natl. Acad. Sci. U.S.A.">
        <title>Insights into evolution of multicellular fungi from the assembled chromosomes of the mushroom Coprinopsis cinerea (Coprinus cinereus).</title>
        <authorList>
            <person name="Stajich J.E."/>
            <person name="Wilke S.K."/>
            <person name="Ahren D."/>
            <person name="Au C.H."/>
            <person name="Birren B.W."/>
            <person name="Borodovsky M."/>
            <person name="Burns C."/>
            <person name="Canback B."/>
            <person name="Casselton L.A."/>
            <person name="Cheng C.K."/>
            <person name="Deng J."/>
            <person name="Dietrich F.S."/>
            <person name="Fargo D.C."/>
            <person name="Farman M.L."/>
            <person name="Gathman A.C."/>
            <person name="Goldberg J."/>
            <person name="Guigo R."/>
            <person name="Hoegger P.J."/>
            <person name="Hooker J.B."/>
            <person name="Huggins A."/>
            <person name="James T.Y."/>
            <person name="Kamada T."/>
            <person name="Kilaru S."/>
            <person name="Kodira C."/>
            <person name="Kues U."/>
            <person name="Kupfer D."/>
            <person name="Kwan H.S."/>
            <person name="Lomsadze A."/>
            <person name="Li W."/>
            <person name="Lilly W.W."/>
            <person name="Ma L.J."/>
            <person name="Mackey A.J."/>
            <person name="Manning G."/>
            <person name="Martin F."/>
            <person name="Muraguchi H."/>
            <person name="Natvig D.O."/>
            <person name="Palmerini H."/>
            <person name="Ramesh M.A."/>
            <person name="Rehmeyer C.J."/>
            <person name="Roe B.A."/>
            <person name="Shenoy N."/>
            <person name="Stanke M."/>
            <person name="Ter-Hovhannisyan V."/>
            <person name="Tunlid A."/>
            <person name="Velagapudi R."/>
            <person name="Vision T.J."/>
            <person name="Zeng Q."/>
            <person name="Zolan M.E."/>
            <person name="Pukkila P.J."/>
        </authorList>
    </citation>
    <scope>NUCLEOTIDE SEQUENCE [LARGE SCALE GENOMIC DNA]</scope>
    <source>
        <strain evidence="5">Okayama-7 / 130 / ATCC MYA-4618 / FGSC 9003</strain>
    </source>
</reference>
<evidence type="ECO:0000259" key="3">
    <source>
        <dbReference type="Pfam" id="PF20152"/>
    </source>
</evidence>
<comment type="caution">
    <text evidence="4">The sequence shown here is derived from an EMBL/GenBank/DDBJ whole genome shotgun (WGS) entry which is preliminary data.</text>
</comment>
<dbReference type="AlphaFoldDB" id="A8NQ06"/>
<keyword evidence="2" id="KW-0812">Transmembrane</keyword>
<feature type="transmembrane region" description="Helical" evidence="2">
    <location>
        <begin position="119"/>
        <end position="138"/>
    </location>
</feature>
<evidence type="ECO:0000256" key="2">
    <source>
        <dbReference type="SAM" id="Phobius"/>
    </source>
</evidence>
<dbReference type="EMBL" id="AACS02000008">
    <property type="protein sequence ID" value="EAU86416.2"/>
    <property type="molecule type" value="Genomic_DNA"/>
</dbReference>
<evidence type="ECO:0000313" key="5">
    <source>
        <dbReference type="Proteomes" id="UP000001861"/>
    </source>
</evidence>
<dbReference type="eggNOG" id="ENOG502SHW2">
    <property type="taxonomic scope" value="Eukaryota"/>
</dbReference>
<dbReference type="PANTHER" id="PTHR40465">
    <property type="entry name" value="CHROMOSOME 1, WHOLE GENOME SHOTGUN SEQUENCE"/>
    <property type="match status" value="1"/>
</dbReference>
<dbReference type="InterPro" id="IPR045339">
    <property type="entry name" value="DUF6534"/>
</dbReference>
<organism evidence="4 5">
    <name type="scientific">Coprinopsis cinerea (strain Okayama-7 / 130 / ATCC MYA-4618 / FGSC 9003)</name>
    <name type="common">Inky cap fungus</name>
    <name type="synonym">Hormographiella aspergillata</name>
    <dbReference type="NCBI Taxonomy" id="240176"/>
    <lineage>
        <taxon>Eukaryota</taxon>
        <taxon>Fungi</taxon>
        <taxon>Dikarya</taxon>
        <taxon>Basidiomycota</taxon>
        <taxon>Agaricomycotina</taxon>
        <taxon>Agaricomycetes</taxon>
        <taxon>Agaricomycetidae</taxon>
        <taxon>Agaricales</taxon>
        <taxon>Agaricineae</taxon>
        <taxon>Psathyrellaceae</taxon>
        <taxon>Coprinopsis</taxon>
    </lineage>
</organism>
<dbReference type="Proteomes" id="UP000001861">
    <property type="component" value="Unassembled WGS sequence"/>
</dbReference>
<dbReference type="GeneID" id="6011980"/>
<feature type="domain" description="DUF6534" evidence="3">
    <location>
        <begin position="166"/>
        <end position="251"/>
    </location>
</feature>
<feature type="transmembrane region" description="Helical" evidence="2">
    <location>
        <begin position="227"/>
        <end position="248"/>
    </location>
</feature>
<feature type="transmembrane region" description="Helical" evidence="2">
    <location>
        <begin position="6"/>
        <end position="27"/>
    </location>
</feature>
<dbReference type="OrthoDB" id="2562493at2759"/>
<feature type="transmembrane region" description="Helical" evidence="2">
    <location>
        <begin position="83"/>
        <end position="107"/>
    </location>
</feature>
<dbReference type="InParanoid" id="A8NQ06"/>
<feature type="transmembrane region" description="Helical" evidence="2">
    <location>
        <begin position="200"/>
        <end position="221"/>
    </location>
</feature>
<dbReference type="Pfam" id="PF20152">
    <property type="entry name" value="DUF6534"/>
    <property type="match status" value="1"/>
</dbReference>
<dbReference type="OMA" id="ACIFAMG"/>
<dbReference type="VEuPathDB" id="FungiDB:CC1G_05410"/>
<feature type="region of interest" description="Disordered" evidence="1">
    <location>
        <begin position="279"/>
        <end position="300"/>
    </location>
</feature>
<dbReference type="KEGG" id="cci:CC1G_05410"/>
<evidence type="ECO:0000313" key="4">
    <source>
        <dbReference type="EMBL" id="EAU86416.2"/>
    </source>
</evidence>
<keyword evidence="5" id="KW-1185">Reference proteome</keyword>
<evidence type="ECO:0000256" key="1">
    <source>
        <dbReference type="SAM" id="MobiDB-lite"/>
    </source>
</evidence>
<proteinExistence type="predicted"/>
<gene>
    <name evidence="4" type="ORF">CC1G_05410</name>
</gene>
<dbReference type="RefSeq" id="XP_001835448.2">
    <property type="nucleotide sequence ID" value="XM_001835396.2"/>
</dbReference>
<feature type="transmembrane region" description="Helical" evidence="2">
    <location>
        <begin position="47"/>
        <end position="71"/>
    </location>
</feature>
<sequence>MGIYAPTLGALLAGVFLNTWFYGIVTYQYASYYASSYSTTDANWVRFTVLGLFLTDTFHSISIMYMVWIYAVDGYGMPETLLVIHWPLPLSAVSMSIIALLVQLFLSYRIYLFSNRNKIYFAMLAAISLCGSGLRLTLAVRVWQAGTMPALVSINAILTAWLSLEVTIDILIAGILLYVFRRASTGLRRSDAVLRKLMRLSLQTGLCTAIFAVMCMILRLALPDTHFYLTVGFSICRVYTCTLMDTLLSRRELRTILDGGATTGNDGGVSIFMTLPGPSVAQPDRHRDISGGSENDSVKH</sequence>
<dbReference type="HOGENOM" id="CLU_046025_2_0_1"/>
<accession>A8NQ06</accession>
<feature type="transmembrane region" description="Helical" evidence="2">
    <location>
        <begin position="158"/>
        <end position="180"/>
    </location>
</feature>
<keyword evidence="2" id="KW-0472">Membrane</keyword>
<name>A8NQ06_COPC7</name>
<protein>
    <recommendedName>
        <fullName evidence="3">DUF6534 domain-containing protein</fullName>
    </recommendedName>
</protein>